<dbReference type="AlphaFoldDB" id="A0A2T3J7T4"/>
<evidence type="ECO:0000313" key="3">
    <source>
        <dbReference type="EMBL" id="PSU44818.1"/>
    </source>
</evidence>
<proteinExistence type="inferred from homology"/>
<comment type="caution">
    <text evidence="3">The sequence shown here is derived from an EMBL/GenBank/DDBJ whole genome shotgun (WGS) entry which is preliminary data.</text>
</comment>
<dbReference type="CDD" id="cd00254">
    <property type="entry name" value="LT-like"/>
    <property type="match status" value="1"/>
</dbReference>
<dbReference type="PANTHER" id="PTHR37423:SF2">
    <property type="entry name" value="MEMBRANE-BOUND LYTIC MUREIN TRANSGLYCOSYLASE C"/>
    <property type="match status" value="1"/>
</dbReference>
<dbReference type="Pfam" id="PF01464">
    <property type="entry name" value="SLT"/>
    <property type="match status" value="1"/>
</dbReference>
<dbReference type="InterPro" id="IPR008258">
    <property type="entry name" value="Transglycosylase_SLT_dom_1"/>
</dbReference>
<dbReference type="Proteomes" id="UP000240987">
    <property type="component" value="Unassembled WGS sequence"/>
</dbReference>
<evidence type="ECO:0000259" key="2">
    <source>
        <dbReference type="Pfam" id="PF01464"/>
    </source>
</evidence>
<evidence type="ECO:0000313" key="4">
    <source>
        <dbReference type="Proteomes" id="UP000240987"/>
    </source>
</evidence>
<dbReference type="PANTHER" id="PTHR37423">
    <property type="entry name" value="SOLUBLE LYTIC MUREIN TRANSGLYCOSYLASE-RELATED"/>
    <property type="match status" value="1"/>
</dbReference>
<evidence type="ECO:0000256" key="1">
    <source>
        <dbReference type="ARBA" id="ARBA00007734"/>
    </source>
</evidence>
<dbReference type="InterPro" id="IPR023346">
    <property type="entry name" value="Lysozyme-like_dom_sf"/>
</dbReference>
<dbReference type="Gene3D" id="1.10.530.10">
    <property type="match status" value="1"/>
</dbReference>
<sequence length="159" mass="17981">MPAKSHPIISTNTEPSSKWQTSTWQQTKQQKASLPCPAYCEIINRYSQRYGIPDNLLMAQIQAESNFNPNAISHRGAKGLMQLMDVNSTRWNIDPFNPEQNIKAGSAHMARLLKKYQDVRIALAAYNAGEGAVKKYGGIPPYKETQEYIARIEKTLREI</sequence>
<accession>A0A2T3J7T4</accession>
<gene>
    <name evidence="3" type="ORF">C9J12_25640</name>
</gene>
<keyword evidence="4" id="KW-1185">Reference proteome</keyword>
<dbReference type="OrthoDB" id="92254at2"/>
<name>A0A2T3J7T4_9GAMM</name>
<comment type="similarity">
    <text evidence="1">Belongs to the transglycosylase Slt family.</text>
</comment>
<reference evidence="3 4" key="1">
    <citation type="submission" date="2018-01" db="EMBL/GenBank/DDBJ databases">
        <title>Whole genome sequencing of Histamine producing bacteria.</title>
        <authorList>
            <person name="Butler K."/>
        </authorList>
    </citation>
    <scope>NUCLEOTIDE SEQUENCE [LARGE SCALE GENOMIC DNA]</scope>
    <source>
        <strain evidence="3 4">JCM 12947</strain>
    </source>
</reference>
<feature type="domain" description="Transglycosylase SLT" evidence="2">
    <location>
        <begin position="42"/>
        <end position="148"/>
    </location>
</feature>
<organism evidence="3 4">
    <name type="scientific">Photobacterium frigidiphilum</name>
    <dbReference type="NCBI Taxonomy" id="264736"/>
    <lineage>
        <taxon>Bacteria</taxon>
        <taxon>Pseudomonadati</taxon>
        <taxon>Pseudomonadota</taxon>
        <taxon>Gammaproteobacteria</taxon>
        <taxon>Vibrionales</taxon>
        <taxon>Vibrionaceae</taxon>
        <taxon>Photobacterium</taxon>
    </lineage>
</organism>
<dbReference type="SUPFAM" id="SSF53955">
    <property type="entry name" value="Lysozyme-like"/>
    <property type="match status" value="1"/>
</dbReference>
<dbReference type="EMBL" id="PYMJ01000042">
    <property type="protein sequence ID" value="PSU44818.1"/>
    <property type="molecule type" value="Genomic_DNA"/>
</dbReference>
<protein>
    <submittedName>
        <fullName evidence="3">Murein transglycosylase</fullName>
    </submittedName>
</protein>